<dbReference type="EMBL" id="JBHMBW010000020">
    <property type="protein sequence ID" value="MFB9626079.1"/>
    <property type="molecule type" value="Genomic_DNA"/>
</dbReference>
<dbReference type="RefSeq" id="WP_344989007.1">
    <property type="nucleotide sequence ID" value="NZ_BAAAXV010000005.1"/>
</dbReference>
<keyword evidence="3" id="KW-1185">Reference proteome</keyword>
<dbReference type="InterPro" id="IPR049240">
    <property type="entry name" value="DUF6875"/>
</dbReference>
<evidence type="ECO:0000313" key="3">
    <source>
        <dbReference type="Proteomes" id="UP001589532"/>
    </source>
</evidence>
<feature type="domain" description="DUF6875" evidence="1">
    <location>
        <begin position="25"/>
        <end position="192"/>
    </location>
</feature>
<gene>
    <name evidence="2" type="ORF">ACFFSA_23595</name>
</gene>
<dbReference type="Proteomes" id="UP001589532">
    <property type="component" value="Unassembled WGS sequence"/>
</dbReference>
<accession>A0ABV5S517</accession>
<evidence type="ECO:0000313" key="2">
    <source>
        <dbReference type="EMBL" id="MFB9626079.1"/>
    </source>
</evidence>
<comment type="caution">
    <text evidence="2">The sequence shown here is derived from an EMBL/GenBank/DDBJ whole genome shotgun (WGS) entry which is preliminary data.</text>
</comment>
<sequence length="224" mass="24981">MTSPQVWTAAEAMAGLDHPRLPELRKILDWSQEFLTQGHPELGRSGPVCPFSAPSLRRGLFHFAVEEGEVSDDTIAAYRGLFLDTLEAVSPEHRELLTFVVVLPDIDGTTLDAMQRRLKKEYVAGGLMIGQFHPSCAEPGLWNADFRPLRSPIPLLAIRTMLAFDLPFLWEEEGHLNSYLERFAGGIPARIRSHLVGRVVPTPHPRPAAVSAKPPVGLRRVPWR</sequence>
<dbReference type="Pfam" id="PF21780">
    <property type="entry name" value="DUF6875"/>
    <property type="match status" value="1"/>
</dbReference>
<proteinExistence type="predicted"/>
<reference evidence="2 3" key="1">
    <citation type="submission" date="2024-09" db="EMBL/GenBank/DDBJ databases">
        <authorList>
            <person name="Sun Q."/>
            <person name="Mori K."/>
        </authorList>
    </citation>
    <scope>NUCLEOTIDE SEQUENCE [LARGE SCALE GENOMIC DNA]</scope>
    <source>
        <strain evidence="2 3">JCM 3143</strain>
    </source>
</reference>
<protein>
    <submittedName>
        <fullName evidence="2">DUF6875 domain-containing protein</fullName>
    </submittedName>
</protein>
<organism evidence="2 3">
    <name type="scientific">Nonomuraea helvata</name>
    <dbReference type="NCBI Taxonomy" id="37484"/>
    <lineage>
        <taxon>Bacteria</taxon>
        <taxon>Bacillati</taxon>
        <taxon>Actinomycetota</taxon>
        <taxon>Actinomycetes</taxon>
        <taxon>Streptosporangiales</taxon>
        <taxon>Streptosporangiaceae</taxon>
        <taxon>Nonomuraea</taxon>
    </lineage>
</organism>
<name>A0ABV5S517_9ACTN</name>
<evidence type="ECO:0000259" key="1">
    <source>
        <dbReference type="Pfam" id="PF21780"/>
    </source>
</evidence>